<accession>A0A561SLA7</accession>
<comment type="caution">
    <text evidence="2">The sequence shown here is derived from an EMBL/GenBank/DDBJ whole genome shotgun (WGS) entry which is preliminary data.</text>
</comment>
<keyword evidence="3" id="KW-1185">Reference proteome</keyword>
<gene>
    <name evidence="2" type="ORF">FHX44_111510</name>
</gene>
<reference evidence="2 3" key="1">
    <citation type="submission" date="2019-06" db="EMBL/GenBank/DDBJ databases">
        <title>Sequencing the genomes of 1000 actinobacteria strains.</title>
        <authorList>
            <person name="Klenk H.-P."/>
        </authorList>
    </citation>
    <scope>NUCLEOTIDE SEQUENCE [LARGE SCALE GENOMIC DNA]</scope>
    <source>
        <strain evidence="2 3">DSM 45671</strain>
    </source>
</reference>
<feature type="compositionally biased region" description="Basic and acidic residues" evidence="1">
    <location>
        <begin position="99"/>
        <end position="116"/>
    </location>
</feature>
<dbReference type="AlphaFoldDB" id="A0A561SLA7"/>
<dbReference type="Proteomes" id="UP000321261">
    <property type="component" value="Unassembled WGS sequence"/>
</dbReference>
<proteinExistence type="predicted"/>
<organism evidence="2 3">
    <name type="scientific">Pseudonocardia hierapolitana</name>
    <dbReference type="NCBI Taxonomy" id="1128676"/>
    <lineage>
        <taxon>Bacteria</taxon>
        <taxon>Bacillati</taxon>
        <taxon>Actinomycetota</taxon>
        <taxon>Actinomycetes</taxon>
        <taxon>Pseudonocardiales</taxon>
        <taxon>Pseudonocardiaceae</taxon>
        <taxon>Pseudonocardia</taxon>
    </lineage>
</organism>
<sequence>MDLCGRSDVPAGWGITGFSTRSLTKLREHLLAEGIVAEVSRETLRRILRAGGVSSQITTTLKPSTDPDVIGRDGPGPDLMTTYATTAAGPRRRPLNTHSRKDTAWRPRAGRVDSERPTPAPAGG</sequence>
<evidence type="ECO:0000313" key="3">
    <source>
        <dbReference type="Proteomes" id="UP000321261"/>
    </source>
</evidence>
<dbReference type="RefSeq" id="WP_170308809.1">
    <property type="nucleotide sequence ID" value="NZ_VIWU01000001.1"/>
</dbReference>
<evidence type="ECO:0000256" key="1">
    <source>
        <dbReference type="SAM" id="MobiDB-lite"/>
    </source>
</evidence>
<feature type="region of interest" description="Disordered" evidence="1">
    <location>
        <begin position="58"/>
        <end position="124"/>
    </location>
</feature>
<evidence type="ECO:0000313" key="2">
    <source>
        <dbReference type="EMBL" id="TWF75626.1"/>
    </source>
</evidence>
<name>A0A561SLA7_9PSEU</name>
<protein>
    <submittedName>
        <fullName evidence="2">Uncharacterized protein</fullName>
    </submittedName>
</protein>
<dbReference type="EMBL" id="VIWU01000001">
    <property type="protein sequence ID" value="TWF75626.1"/>
    <property type="molecule type" value="Genomic_DNA"/>
</dbReference>